<evidence type="ECO:0000313" key="13">
    <source>
        <dbReference type="Proteomes" id="UP000709437"/>
    </source>
</evidence>
<evidence type="ECO:0000259" key="11">
    <source>
        <dbReference type="PROSITE" id="PS50893"/>
    </source>
</evidence>
<dbReference type="InterPro" id="IPR050763">
    <property type="entry name" value="ABC_transporter_ATP-binding"/>
</dbReference>
<dbReference type="AlphaFoldDB" id="A0A9Q2W5U2"/>
<keyword evidence="4" id="KW-0547">Nucleotide-binding</keyword>
<gene>
    <name evidence="12" type="ORF">KK103_16610</name>
</gene>
<dbReference type="SMART" id="SM00382">
    <property type="entry name" value="AAA"/>
    <property type="match status" value="1"/>
</dbReference>
<dbReference type="InterPro" id="IPR003593">
    <property type="entry name" value="AAA+_ATPase"/>
</dbReference>
<feature type="compositionally biased region" description="Low complexity" evidence="10">
    <location>
        <begin position="307"/>
        <end position="320"/>
    </location>
</feature>
<dbReference type="PANTHER" id="PTHR42711:SF19">
    <property type="entry name" value="DOXORUBICIN RESISTANCE ATP-BINDING PROTEIN DRRA"/>
    <property type="match status" value="1"/>
</dbReference>
<name>A0A9Q2W5U2_9MICO</name>
<evidence type="ECO:0000256" key="7">
    <source>
        <dbReference type="ARBA" id="ARBA00023136"/>
    </source>
</evidence>
<dbReference type="FunFam" id="3.40.50.300:FF:000589">
    <property type="entry name" value="ABC transporter, ATP-binding subunit"/>
    <property type="match status" value="1"/>
</dbReference>
<dbReference type="PANTHER" id="PTHR42711">
    <property type="entry name" value="ABC TRANSPORTER ATP-BINDING PROTEIN"/>
    <property type="match status" value="1"/>
</dbReference>
<dbReference type="InterPro" id="IPR003439">
    <property type="entry name" value="ABC_transporter-like_ATP-bd"/>
</dbReference>
<evidence type="ECO:0000256" key="4">
    <source>
        <dbReference type="ARBA" id="ARBA00022741"/>
    </source>
</evidence>
<reference evidence="12" key="1">
    <citation type="submission" date="2021-05" db="EMBL/GenBank/DDBJ databases">
        <title>Whole genome sequence of Curtobacterium flaccumfaciens pv. flaccumfaciens strain CFBP 3417.</title>
        <authorList>
            <person name="Osdaghi E."/>
            <person name="Taghouti G."/>
            <person name="Portier P."/>
            <person name="Fazliarab A."/>
            <person name="Taghavi S.M."/>
            <person name="Briand M."/>
            <person name="Le-Saux M."/>
            <person name="Jacques M.-A."/>
        </authorList>
    </citation>
    <scope>NUCLEOTIDE SEQUENCE</scope>
    <source>
        <strain evidence="12">CFBP 3417</strain>
    </source>
</reference>
<dbReference type="GO" id="GO:1900753">
    <property type="term" value="P:doxorubicin transport"/>
    <property type="evidence" value="ECO:0007669"/>
    <property type="project" value="InterPro"/>
</dbReference>
<dbReference type="InterPro" id="IPR017871">
    <property type="entry name" value="ABC_transporter-like_CS"/>
</dbReference>
<dbReference type="InterPro" id="IPR005894">
    <property type="entry name" value="DrrA"/>
</dbReference>
<dbReference type="Pfam" id="PF00005">
    <property type="entry name" value="ABC_tran"/>
    <property type="match status" value="1"/>
</dbReference>
<dbReference type="InterPro" id="IPR027417">
    <property type="entry name" value="P-loop_NTPase"/>
</dbReference>
<dbReference type="GO" id="GO:0046677">
    <property type="term" value="P:response to antibiotic"/>
    <property type="evidence" value="ECO:0007669"/>
    <property type="project" value="UniProtKB-KW"/>
</dbReference>
<keyword evidence="2" id="KW-0813">Transport</keyword>
<feature type="domain" description="ABC transporter" evidence="11">
    <location>
        <begin position="2"/>
        <end position="233"/>
    </location>
</feature>
<evidence type="ECO:0000256" key="5">
    <source>
        <dbReference type="ARBA" id="ARBA00022840"/>
    </source>
</evidence>
<dbReference type="GO" id="GO:0016887">
    <property type="term" value="F:ATP hydrolysis activity"/>
    <property type="evidence" value="ECO:0007669"/>
    <property type="project" value="InterPro"/>
</dbReference>
<evidence type="ECO:0000256" key="8">
    <source>
        <dbReference type="ARBA" id="ARBA00023251"/>
    </source>
</evidence>
<comment type="similarity">
    <text evidence="9">Belongs to the ABC transporter superfamily. Drug exporter-1 (DrugE1) (TC 3.A.1.105) family.</text>
</comment>
<keyword evidence="8" id="KW-0046">Antibiotic resistance</keyword>
<protein>
    <submittedName>
        <fullName evidence="12">Daunorubicin resistance protein DrrA family ABC transporter ATP-binding protein</fullName>
    </submittedName>
</protein>
<evidence type="ECO:0000256" key="1">
    <source>
        <dbReference type="ARBA" id="ARBA00004413"/>
    </source>
</evidence>
<sequence>MISVRGITKRFGTHQALDGVELEVPEGTVQGLLGPNGAGKTTTVRVLTTLLQPDSGDAFVAGRSVLTEGHAVRQRLGVSGQYAAVDEKLTGFENLTMVGELYGMRRKDAKARARELLREFRLDDVPDDKRAGTYSGGMRRRLDLAGAIVARPPVVILDEPTTGLDPRGRRDTWDAIESLASGGTTVLLTTQYLEEADQLADSIAVIDGGRIIAEGTAAQLKAQTGGARLDIVLAPGSDIDLAVDAVRRVGHEPAVDRRVGRLTVGAGGGSSDLLDVVGALRAVGLETSEAALRQPTLDEVFLQLTGTPADPDAPVAAVGARSSEPDPVIAGGPTEASR</sequence>
<dbReference type="NCBIfam" id="TIGR01188">
    <property type="entry name" value="drrA"/>
    <property type="match status" value="1"/>
</dbReference>
<dbReference type="Gene3D" id="3.40.50.300">
    <property type="entry name" value="P-loop containing nucleotide triphosphate hydrolases"/>
    <property type="match status" value="1"/>
</dbReference>
<evidence type="ECO:0000256" key="10">
    <source>
        <dbReference type="SAM" id="MobiDB-lite"/>
    </source>
</evidence>
<dbReference type="GeneID" id="99624376"/>
<accession>A0A9Q2W5U2</accession>
<comment type="subcellular location">
    <subcellularLocation>
        <location evidence="1">Cell membrane</location>
        <topology evidence="1">Peripheral membrane protein</topology>
        <orientation evidence="1">Cytoplasmic side</orientation>
    </subcellularLocation>
</comment>
<dbReference type="EMBL" id="JAHEWX010000030">
    <property type="protein sequence ID" value="MBT1543386.1"/>
    <property type="molecule type" value="Genomic_DNA"/>
</dbReference>
<evidence type="ECO:0000256" key="3">
    <source>
        <dbReference type="ARBA" id="ARBA00022475"/>
    </source>
</evidence>
<dbReference type="RefSeq" id="WP_017888436.1">
    <property type="nucleotide sequence ID" value="NZ_JAHEWX010000030.1"/>
</dbReference>
<comment type="caution">
    <text evidence="12">The sequence shown here is derived from an EMBL/GenBank/DDBJ whole genome shotgun (WGS) entry which is preliminary data.</text>
</comment>
<dbReference type="PROSITE" id="PS00211">
    <property type="entry name" value="ABC_TRANSPORTER_1"/>
    <property type="match status" value="1"/>
</dbReference>
<feature type="region of interest" description="Disordered" evidence="10">
    <location>
        <begin position="307"/>
        <end position="338"/>
    </location>
</feature>
<keyword evidence="3" id="KW-1003">Cell membrane</keyword>
<dbReference type="GO" id="GO:0005524">
    <property type="term" value="F:ATP binding"/>
    <property type="evidence" value="ECO:0007669"/>
    <property type="project" value="UniProtKB-KW"/>
</dbReference>
<dbReference type="PROSITE" id="PS50893">
    <property type="entry name" value="ABC_TRANSPORTER_2"/>
    <property type="match status" value="1"/>
</dbReference>
<keyword evidence="6" id="KW-1278">Translocase</keyword>
<evidence type="ECO:0000256" key="9">
    <source>
        <dbReference type="ARBA" id="ARBA00049985"/>
    </source>
</evidence>
<evidence type="ECO:0000256" key="6">
    <source>
        <dbReference type="ARBA" id="ARBA00022967"/>
    </source>
</evidence>
<dbReference type="SUPFAM" id="SSF52540">
    <property type="entry name" value="P-loop containing nucleoside triphosphate hydrolases"/>
    <property type="match status" value="1"/>
</dbReference>
<proteinExistence type="inferred from homology"/>
<keyword evidence="7" id="KW-0472">Membrane</keyword>
<dbReference type="GO" id="GO:0043215">
    <property type="term" value="P:daunorubicin transport"/>
    <property type="evidence" value="ECO:0007669"/>
    <property type="project" value="InterPro"/>
</dbReference>
<organism evidence="12 13">
    <name type="scientific">Curtobacterium flaccumfaciens pv. flaccumfaciens</name>
    <dbReference type="NCBI Taxonomy" id="138532"/>
    <lineage>
        <taxon>Bacteria</taxon>
        <taxon>Bacillati</taxon>
        <taxon>Actinomycetota</taxon>
        <taxon>Actinomycetes</taxon>
        <taxon>Micrococcales</taxon>
        <taxon>Microbacteriaceae</taxon>
        <taxon>Curtobacterium</taxon>
    </lineage>
</organism>
<evidence type="ECO:0000313" key="12">
    <source>
        <dbReference type="EMBL" id="MBT1543386.1"/>
    </source>
</evidence>
<keyword evidence="5 12" id="KW-0067">ATP-binding</keyword>
<dbReference type="GO" id="GO:0005886">
    <property type="term" value="C:plasma membrane"/>
    <property type="evidence" value="ECO:0007669"/>
    <property type="project" value="UniProtKB-SubCell"/>
</dbReference>
<evidence type="ECO:0000256" key="2">
    <source>
        <dbReference type="ARBA" id="ARBA00022448"/>
    </source>
</evidence>
<dbReference type="Proteomes" id="UP000709437">
    <property type="component" value="Unassembled WGS sequence"/>
</dbReference>